<organism evidence="2 3">
    <name type="scientific">Macrococcus lamae</name>
    <dbReference type="NCBI Taxonomy" id="198484"/>
    <lineage>
        <taxon>Bacteria</taxon>
        <taxon>Bacillati</taxon>
        <taxon>Bacillota</taxon>
        <taxon>Bacilli</taxon>
        <taxon>Bacillales</taxon>
        <taxon>Staphylococcaceae</taxon>
        <taxon>Macrococcus</taxon>
    </lineage>
</organism>
<gene>
    <name evidence="2" type="ORF">ERX29_06915</name>
</gene>
<comment type="caution">
    <text evidence="2">The sequence shown here is derived from an EMBL/GenBank/DDBJ whole genome shotgun (WGS) entry which is preliminary data.</text>
</comment>
<feature type="transmembrane region" description="Helical" evidence="1">
    <location>
        <begin position="72"/>
        <end position="96"/>
    </location>
</feature>
<dbReference type="OrthoDB" id="2357082at2"/>
<name>A0A4R6BU01_9STAP</name>
<keyword evidence="3" id="KW-1185">Reference proteome</keyword>
<evidence type="ECO:0008006" key="4">
    <source>
        <dbReference type="Google" id="ProtNLM"/>
    </source>
</evidence>
<dbReference type="AlphaFoldDB" id="A0A4R6BU01"/>
<accession>A0A4R6BU01</accession>
<dbReference type="RefSeq" id="WP_133443970.1">
    <property type="nucleotide sequence ID" value="NZ_SCWB01000010.1"/>
</dbReference>
<dbReference type="Proteomes" id="UP000294802">
    <property type="component" value="Unassembled WGS sequence"/>
</dbReference>
<evidence type="ECO:0000313" key="3">
    <source>
        <dbReference type="Proteomes" id="UP000294802"/>
    </source>
</evidence>
<protein>
    <recommendedName>
        <fullName evidence="4">Poly-beta-1,6-N-acetyl-D-glucosamine biosynthesis protein PgaD</fullName>
    </recommendedName>
</protein>
<feature type="transmembrane region" description="Helical" evidence="1">
    <location>
        <begin position="27"/>
        <end position="52"/>
    </location>
</feature>
<proteinExistence type="predicted"/>
<evidence type="ECO:0000256" key="1">
    <source>
        <dbReference type="SAM" id="Phobius"/>
    </source>
</evidence>
<keyword evidence="1" id="KW-0812">Transmembrane</keyword>
<keyword evidence="1" id="KW-1133">Transmembrane helix</keyword>
<reference evidence="2 3" key="1">
    <citation type="submission" date="2019-01" db="EMBL/GenBank/DDBJ databases">
        <title>Draft genome sequences of the type strains of six Macrococcus species.</title>
        <authorList>
            <person name="Mazhar S."/>
            <person name="Altermann E."/>
            <person name="Hill C."/>
            <person name="Mcauliffe O."/>
        </authorList>
    </citation>
    <scope>NUCLEOTIDE SEQUENCE [LARGE SCALE GENOMIC DNA]</scope>
    <source>
        <strain evidence="2 3">CCM4815</strain>
    </source>
</reference>
<evidence type="ECO:0000313" key="2">
    <source>
        <dbReference type="EMBL" id="TDM10570.1"/>
    </source>
</evidence>
<keyword evidence="1" id="KW-0472">Membrane</keyword>
<dbReference type="EMBL" id="SCWB01000010">
    <property type="protein sequence ID" value="TDM10570.1"/>
    <property type="molecule type" value="Genomic_DNA"/>
</dbReference>
<sequence length="155" mass="18176">MVKSGQRKQRRNDLIVRTKKNPILETVLFILSAALWLYVLYALMFFITAFFNLPIDVVNILRIVLNLKNGDIINFSASLAYYTIFIFGLLYLWGLYNKLRYGKLNRRSYPGPTTKDELMALDYIREDIYENLQNAKTITFARNPIVDKTVEKHET</sequence>